<feature type="compositionally biased region" description="Basic and acidic residues" evidence="1">
    <location>
        <begin position="38"/>
        <end position="54"/>
    </location>
</feature>
<dbReference type="EMBL" id="JTDE01001083">
    <property type="protein sequence ID" value="KAF7259695.1"/>
    <property type="molecule type" value="Genomic_DNA"/>
</dbReference>
<dbReference type="Proteomes" id="UP000822476">
    <property type="component" value="Unassembled WGS sequence"/>
</dbReference>
<feature type="region of interest" description="Disordered" evidence="1">
    <location>
        <begin position="17"/>
        <end position="54"/>
    </location>
</feature>
<proteinExistence type="predicted"/>
<evidence type="ECO:0000256" key="1">
    <source>
        <dbReference type="SAM" id="MobiDB-lite"/>
    </source>
</evidence>
<sequence length="54" mass="6120">MLCSWTVFLELRSTSIGRGNEEEEEEEAEIKIDTFGSLEHEEKESDGLIGKVDC</sequence>
<comment type="caution">
    <text evidence="2">The sequence shown here is derived from an EMBL/GenBank/DDBJ whole genome shotgun (WGS) entry which is preliminary data.</text>
</comment>
<evidence type="ECO:0000313" key="2">
    <source>
        <dbReference type="EMBL" id="KAF7259695.1"/>
    </source>
</evidence>
<accession>A0A8S9YX60</accession>
<name>A0A8S9YX60_9TREM</name>
<keyword evidence="3" id="KW-1185">Reference proteome</keyword>
<reference evidence="2" key="1">
    <citation type="submission" date="2019-07" db="EMBL/GenBank/DDBJ databases">
        <title>Annotation for the trematode Paragonimus miyazaki's.</title>
        <authorList>
            <person name="Choi Y.-J."/>
        </authorList>
    </citation>
    <scope>NUCLEOTIDE SEQUENCE</scope>
    <source>
        <strain evidence="2">Japan</strain>
    </source>
</reference>
<gene>
    <name evidence="2" type="ORF">EG68_03377</name>
</gene>
<evidence type="ECO:0000313" key="3">
    <source>
        <dbReference type="Proteomes" id="UP000822476"/>
    </source>
</evidence>
<organism evidence="2 3">
    <name type="scientific">Paragonimus skrjabini miyazakii</name>
    <dbReference type="NCBI Taxonomy" id="59628"/>
    <lineage>
        <taxon>Eukaryota</taxon>
        <taxon>Metazoa</taxon>
        <taxon>Spiralia</taxon>
        <taxon>Lophotrochozoa</taxon>
        <taxon>Platyhelminthes</taxon>
        <taxon>Trematoda</taxon>
        <taxon>Digenea</taxon>
        <taxon>Plagiorchiida</taxon>
        <taxon>Troglotremata</taxon>
        <taxon>Troglotrematidae</taxon>
        <taxon>Paragonimus</taxon>
    </lineage>
</organism>
<dbReference type="AlphaFoldDB" id="A0A8S9YX60"/>
<protein>
    <submittedName>
        <fullName evidence="2">Uncharacterized protein</fullName>
    </submittedName>
</protein>